<feature type="region of interest" description="Disordered" evidence="1">
    <location>
        <begin position="31"/>
        <end position="72"/>
    </location>
</feature>
<accession>A0A927RGR0</accession>
<sequence length="407" mass="41978">MLARLARVGMAAALAGLALIPATAAAASTAAAHARPTRPPTTTVGSRPAADSQSGPSVDAAPVATPAGFSPTSTSWPTPLQGWVLGFAPCASGECAVLMRTLDGGDTWTQVPAPPVRTSPSHDQVRVLFAERKDVLHPRTVGLVTNGLVLYATYDGGATWRSESLAGGRRPVFVGALGATDQDAYAIIASGFGVDKRTDVYRTPIGERRWASVPGLTIADNGGGASASGELGVRRSAAAVSLGPVYAPTRYWTTPDGRTWRSSTPPCQQDASTQLGETAPGQVLALCSFNPGRGRVTKQVRTSLSGAPFQTVGTAPDTGITTAFTASSGGTLAVGATGGDESFVHMSFDGGHTWETTLAVPERGPVFDLAFSDPQHGTLVCGYPDLHTSELYRTSDGGHTWEPFTTG</sequence>
<feature type="chain" id="PRO_5037142049" evidence="2">
    <location>
        <begin position="27"/>
        <end position="407"/>
    </location>
</feature>
<gene>
    <name evidence="3" type="ORF">HEB94_008293</name>
</gene>
<organism evidence="3 4">
    <name type="scientific">Actinopolymorpha pittospori</name>
    <dbReference type="NCBI Taxonomy" id="648752"/>
    <lineage>
        <taxon>Bacteria</taxon>
        <taxon>Bacillati</taxon>
        <taxon>Actinomycetota</taxon>
        <taxon>Actinomycetes</taxon>
        <taxon>Propionibacteriales</taxon>
        <taxon>Actinopolymorphaceae</taxon>
        <taxon>Actinopolymorpha</taxon>
    </lineage>
</organism>
<dbReference type="RefSeq" id="WP_192754660.1">
    <property type="nucleotide sequence ID" value="NZ_BAABJL010000042.1"/>
</dbReference>
<keyword evidence="4" id="KW-1185">Reference proteome</keyword>
<dbReference type="CDD" id="cd15482">
    <property type="entry name" value="Sialidase_non-viral"/>
    <property type="match status" value="1"/>
</dbReference>
<protein>
    <submittedName>
        <fullName evidence="3">Photosystem II stability/assembly factor-like uncharacterized protein</fullName>
    </submittedName>
</protein>
<evidence type="ECO:0000256" key="1">
    <source>
        <dbReference type="SAM" id="MobiDB-lite"/>
    </source>
</evidence>
<dbReference type="AlphaFoldDB" id="A0A927RGR0"/>
<dbReference type="PANTHER" id="PTHR47199">
    <property type="entry name" value="PHOTOSYSTEM II STABILITY/ASSEMBLY FACTOR HCF136, CHLOROPLASTIC"/>
    <property type="match status" value="1"/>
</dbReference>
<evidence type="ECO:0000313" key="3">
    <source>
        <dbReference type="EMBL" id="MBE1611445.1"/>
    </source>
</evidence>
<dbReference type="PANTHER" id="PTHR47199:SF2">
    <property type="entry name" value="PHOTOSYSTEM II STABILITY_ASSEMBLY FACTOR HCF136, CHLOROPLASTIC"/>
    <property type="match status" value="1"/>
</dbReference>
<name>A0A927RGR0_9ACTN</name>
<dbReference type="Proteomes" id="UP000638648">
    <property type="component" value="Unassembled WGS sequence"/>
</dbReference>
<evidence type="ECO:0000256" key="2">
    <source>
        <dbReference type="SAM" id="SignalP"/>
    </source>
</evidence>
<feature type="signal peptide" evidence="2">
    <location>
        <begin position="1"/>
        <end position="26"/>
    </location>
</feature>
<keyword evidence="2" id="KW-0732">Signal</keyword>
<comment type="caution">
    <text evidence="3">The sequence shown here is derived from an EMBL/GenBank/DDBJ whole genome shotgun (WGS) entry which is preliminary data.</text>
</comment>
<feature type="compositionally biased region" description="Low complexity" evidence="1">
    <location>
        <begin position="31"/>
        <end position="48"/>
    </location>
</feature>
<dbReference type="Gene3D" id="2.130.10.10">
    <property type="entry name" value="YVTN repeat-like/Quinoprotein amine dehydrogenase"/>
    <property type="match status" value="2"/>
</dbReference>
<dbReference type="SUPFAM" id="SSF110296">
    <property type="entry name" value="Oligoxyloglucan reducing end-specific cellobiohydrolase"/>
    <property type="match status" value="1"/>
</dbReference>
<dbReference type="InterPro" id="IPR015943">
    <property type="entry name" value="WD40/YVTN_repeat-like_dom_sf"/>
</dbReference>
<dbReference type="EMBL" id="JADBEM010000001">
    <property type="protein sequence ID" value="MBE1611445.1"/>
    <property type="molecule type" value="Genomic_DNA"/>
</dbReference>
<evidence type="ECO:0000313" key="4">
    <source>
        <dbReference type="Proteomes" id="UP000638648"/>
    </source>
</evidence>
<reference evidence="3" key="1">
    <citation type="submission" date="2020-10" db="EMBL/GenBank/DDBJ databases">
        <title>Sequencing the genomes of 1000 actinobacteria strains.</title>
        <authorList>
            <person name="Klenk H.-P."/>
        </authorList>
    </citation>
    <scope>NUCLEOTIDE SEQUENCE</scope>
    <source>
        <strain evidence="3">DSM 45354</strain>
    </source>
</reference>
<proteinExistence type="predicted"/>